<reference evidence="3" key="1">
    <citation type="submission" date="2016-10" db="EMBL/GenBank/DDBJ databases">
        <authorList>
            <person name="Varghese N."/>
            <person name="Submissions S."/>
        </authorList>
    </citation>
    <scope>NUCLEOTIDE SEQUENCE [LARGE SCALE GENOMIC DNA]</scope>
    <source>
        <strain evidence="3">DSM 21424</strain>
    </source>
</reference>
<evidence type="ECO:0000313" key="2">
    <source>
        <dbReference type="EMBL" id="SDE93095.1"/>
    </source>
</evidence>
<dbReference type="GO" id="GO:0046677">
    <property type="term" value="P:response to antibiotic"/>
    <property type="evidence" value="ECO:0007669"/>
    <property type="project" value="UniProtKB-KW"/>
</dbReference>
<evidence type="ECO:0000313" key="3">
    <source>
        <dbReference type="Proteomes" id="UP000198922"/>
    </source>
</evidence>
<sequence>MRNFDPKSLPPRFAMPVPIFRIFDEAVARAFYVDFLEFKVRWEHRFAPGKPLYAEIARGGAVLHLSGHHGDACPGAAAYLPVEGLGAFRDALLAKRHPNARPDIETRPWGDEMIVIDPFSNRLRFCEER</sequence>
<dbReference type="Proteomes" id="UP000198922">
    <property type="component" value="Unassembled WGS sequence"/>
</dbReference>
<accession>A0A1G7GYA2</accession>
<name>A0A1G7GYA2_9RHOB</name>
<evidence type="ECO:0000256" key="1">
    <source>
        <dbReference type="ARBA" id="ARBA00023251"/>
    </source>
</evidence>
<dbReference type="OrthoDB" id="9803104at2"/>
<evidence type="ECO:0008006" key="4">
    <source>
        <dbReference type="Google" id="ProtNLM"/>
    </source>
</evidence>
<keyword evidence="3" id="KW-1185">Reference proteome</keyword>
<organism evidence="2 3">
    <name type="scientific">Limimaricola pyoseonensis</name>
    <dbReference type="NCBI Taxonomy" id="521013"/>
    <lineage>
        <taxon>Bacteria</taxon>
        <taxon>Pseudomonadati</taxon>
        <taxon>Pseudomonadota</taxon>
        <taxon>Alphaproteobacteria</taxon>
        <taxon>Rhodobacterales</taxon>
        <taxon>Paracoccaceae</taxon>
        <taxon>Limimaricola</taxon>
    </lineage>
</organism>
<dbReference type="Pfam" id="PF19581">
    <property type="entry name" value="Glyoxalase_7"/>
    <property type="match status" value="1"/>
</dbReference>
<proteinExistence type="predicted"/>
<dbReference type="InterPro" id="IPR029068">
    <property type="entry name" value="Glyas_Bleomycin-R_OHBP_Dase"/>
</dbReference>
<dbReference type="AlphaFoldDB" id="A0A1G7GYA2"/>
<keyword evidence="1" id="KW-0046">Antibiotic resistance</keyword>
<dbReference type="SUPFAM" id="SSF54593">
    <property type="entry name" value="Glyoxalase/Bleomycin resistance protein/Dihydroxybiphenyl dioxygenase"/>
    <property type="match status" value="1"/>
</dbReference>
<dbReference type="Gene3D" id="3.10.180.10">
    <property type="entry name" value="2,3-Dihydroxybiphenyl 1,2-Dioxygenase, domain 1"/>
    <property type="match status" value="1"/>
</dbReference>
<dbReference type="InterPro" id="IPR000335">
    <property type="entry name" value="Bleomycin-R"/>
</dbReference>
<dbReference type="RefSeq" id="WP_090113292.1">
    <property type="nucleotide sequence ID" value="NZ_FNAT01000005.1"/>
</dbReference>
<protein>
    <recommendedName>
        <fullName evidence="4">Glyoxalase-like domain-containing protein</fullName>
    </recommendedName>
</protein>
<dbReference type="CDD" id="cd08349">
    <property type="entry name" value="BLMA_like"/>
    <property type="match status" value="1"/>
</dbReference>
<gene>
    <name evidence="2" type="ORF">SAMN04488567_2981</name>
</gene>
<dbReference type="EMBL" id="FNAT01000005">
    <property type="protein sequence ID" value="SDE93095.1"/>
    <property type="molecule type" value="Genomic_DNA"/>
</dbReference>
<dbReference type="STRING" id="521013.SAMN04488567_2981"/>